<name>A0AAF0XWE4_DAUCS</name>
<dbReference type="GO" id="GO:0006508">
    <property type="term" value="P:proteolysis"/>
    <property type="evidence" value="ECO:0007669"/>
    <property type="project" value="UniProtKB-KW"/>
</dbReference>
<dbReference type="EMBL" id="CP093351">
    <property type="protein sequence ID" value="WOH14612.1"/>
    <property type="molecule type" value="Genomic_DNA"/>
</dbReference>
<keyword evidence="5" id="KW-0833">Ubl conjugation pathway</keyword>
<reference evidence="9" key="1">
    <citation type="journal article" date="2016" name="Nat. Genet.">
        <title>A high-quality carrot genome assembly provides new insights into carotenoid accumulation and asterid genome evolution.</title>
        <authorList>
            <person name="Iorizzo M."/>
            <person name="Ellison S."/>
            <person name="Senalik D."/>
            <person name="Zeng P."/>
            <person name="Satapoomin P."/>
            <person name="Huang J."/>
            <person name="Bowman M."/>
            <person name="Iovene M."/>
            <person name="Sanseverino W."/>
            <person name="Cavagnaro P."/>
            <person name="Yildiz M."/>
            <person name="Macko-Podgorni A."/>
            <person name="Moranska E."/>
            <person name="Grzebelus E."/>
            <person name="Grzebelus D."/>
            <person name="Ashrafi H."/>
            <person name="Zheng Z."/>
            <person name="Cheng S."/>
            <person name="Spooner D."/>
            <person name="Van Deynze A."/>
            <person name="Simon P."/>
        </authorList>
    </citation>
    <scope>NUCLEOTIDE SEQUENCE</scope>
    <source>
        <tissue evidence="9">Leaf</tissue>
    </source>
</reference>
<evidence type="ECO:0000313" key="10">
    <source>
        <dbReference type="Proteomes" id="UP000077755"/>
    </source>
</evidence>
<organism evidence="9 10">
    <name type="scientific">Daucus carota subsp. sativus</name>
    <name type="common">Carrot</name>
    <dbReference type="NCBI Taxonomy" id="79200"/>
    <lineage>
        <taxon>Eukaryota</taxon>
        <taxon>Viridiplantae</taxon>
        <taxon>Streptophyta</taxon>
        <taxon>Embryophyta</taxon>
        <taxon>Tracheophyta</taxon>
        <taxon>Spermatophyta</taxon>
        <taxon>Magnoliopsida</taxon>
        <taxon>eudicotyledons</taxon>
        <taxon>Gunneridae</taxon>
        <taxon>Pentapetalae</taxon>
        <taxon>asterids</taxon>
        <taxon>campanulids</taxon>
        <taxon>Apiales</taxon>
        <taxon>Apiaceae</taxon>
        <taxon>Apioideae</taxon>
        <taxon>Scandiceae</taxon>
        <taxon>Daucinae</taxon>
        <taxon>Daucus</taxon>
        <taxon>Daucus sect. Daucus</taxon>
    </lineage>
</organism>
<sequence>MCEFVEIIHQVMFVDFGLAKERNGGCLYKQSVRKRKKFGDKENISGNSATDALQQVQNFGEPFSLVIREGETLADVKMRIQKKLQVSDEEFLKWKFALLSLGRPDYLLDSDVVSSRFQRRDVYGAWKQYLGLEHPNNTPKELCCKL</sequence>
<comment type="similarity">
    <text evidence="2">Belongs to the peptidase C19 family.</text>
</comment>
<evidence type="ECO:0000256" key="2">
    <source>
        <dbReference type="ARBA" id="ARBA00009085"/>
    </source>
</evidence>
<dbReference type="Pfam" id="PF14533">
    <property type="entry name" value="USP7_C2"/>
    <property type="match status" value="1"/>
</dbReference>
<accession>A0AAF0XWE4</accession>
<dbReference type="Proteomes" id="UP000077755">
    <property type="component" value="Chromosome 9"/>
</dbReference>
<evidence type="ECO:0000256" key="7">
    <source>
        <dbReference type="ARBA" id="ARBA00022807"/>
    </source>
</evidence>
<protein>
    <recommendedName>
        <fullName evidence="3">ubiquitinyl hydrolase 1</fullName>
        <ecNumber evidence="3">3.4.19.12</ecNumber>
    </recommendedName>
</protein>
<evidence type="ECO:0000259" key="8">
    <source>
        <dbReference type="Pfam" id="PF14533"/>
    </source>
</evidence>
<gene>
    <name evidence="9" type="ORF">DCAR_0934132</name>
</gene>
<dbReference type="AlphaFoldDB" id="A0AAF0XWE4"/>
<evidence type="ECO:0000256" key="3">
    <source>
        <dbReference type="ARBA" id="ARBA00012759"/>
    </source>
</evidence>
<keyword evidence="10" id="KW-1185">Reference proteome</keyword>
<comment type="catalytic activity">
    <reaction evidence="1">
        <text>Thiol-dependent hydrolysis of ester, thioester, amide, peptide and isopeptide bonds formed by the C-terminal Gly of ubiquitin (a 76-residue protein attached to proteins as an intracellular targeting signal).</text>
        <dbReference type="EC" id="3.4.19.12"/>
    </reaction>
</comment>
<dbReference type="InterPro" id="IPR029346">
    <property type="entry name" value="USP_C"/>
</dbReference>
<evidence type="ECO:0000313" key="9">
    <source>
        <dbReference type="EMBL" id="WOH14612.1"/>
    </source>
</evidence>
<reference evidence="9" key="2">
    <citation type="submission" date="2022-03" db="EMBL/GenBank/DDBJ databases">
        <title>Draft title - Genomic analysis of global carrot germplasm unveils the trajectory of domestication and the origin of high carotenoid orange carrot.</title>
        <authorList>
            <person name="Iorizzo M."/>
            <person name="Ellison S."/>
            <person name="Senalik D."/>
            <person name="Macko-Podgorni A."/>
            <person name="Grzebelus D."/>
            <person name="Bostan H."/>
            <person name="Rolling W."/>
            <person name="Curaba J."/>
            <person name="Simon P."/>
        </authorList>
    </citation>
    <scope>NUCLEOTIDE SEQUENCE</scope>
    <source>
        <tissue evidence="9">Leaf</tissue>
    </source>
</reference>
<evidence type="ECO:0000256" key="4">
    <source>
        <dbReference type="ARBA" id="ARBA00022670"/>
    </source>
</evidence>
<keyword evidence="4" id="KW-0645">Protease</keyword>
<evidence type="ECO:0000256" key="1">
    <source>
        <dbReference type="ARBA" id="ARBA00000707"/>
    </source>
</evidence>
<evidence type="ECO:0000256" key="6">
    <source>
        <dbReference type="ARBA" id="ARBA00022801"/>
    </source>
</evidence>
<proteinExistence type="inferred from homology"/>
<keyword evidence="6" id="KW-0378">Hydrolase</keyword>
<evidence type="ECO:0000256" key="5">
    <source>
        <dbReference type="ARBA" id="ARBA00022786"/>
    </source>
</evidence>
<feature type="domain" description="Ubiquitin carboxyl-terminal hydrolase C-terminal" evidence="8">
    <location>
        <begin position="57"/>
        <end position="139"/>
    </location>
</feature>
<dbReference type="EC" id="3.4.19.12" evidence="3"/>
<dbReference type="GO" id="GO:0004843">
    <property type="term" value="F:cysteine-type deubiquitinase activity"/>
    <property type="evidence" value="ECO:0007669"/>
    <property type="project" value="UniProtKB-EC"/>
</dbReference>
<dbReference type="KEGG" id="dcr:108202868"/>
<keyword evidence="7" id="KW-0788">Thiol protease</keyword>